<accession>A0A941ETE0</accession>
<dbReference type="InterPro" id="IPR036250">
    <property type="entry name" value="AcylCo_DH-like_C"/>
</dbReference>
<evidence type="ECO:0000259" key="7">
    <source>
        <dbReference type="Pfam" id="PF02770"/>
    </source>
</evidence>
<dbReference type="InterPro" id="IPR006091">
    <property type="entry name" value="Acyl-CoA_Oxase/DH_mid-dom"/>
</dbReference>
<evidence type="ECO:0000256" key="1">
    <source>
        <dbReference type="ARBA" id="ARBA00001974"/>
    </source>
</evidence>
<dbReference type="Gene3D" id="1.10.540.10">
    <property type="entry name" value="Acyl-CoA dehydrogenase/oxidase, N-terminal domain"/>
    <property type="match status" value="1"/>
</dbReference>
<keyword evidence="4 5" id="KW-0274">FAD</keyword>
<dbReference type="Gene3D" id="1.20.140.10">
    <property type="entry name" value="Butyryl-CoA Dehydrogenase, subunit A, domain 3"/>
    <property type="match status" value="1"/>
</dbReference>
<evidence type="ECO:0000259" key="6">
    <source>
        <dbReference type="Pfam" id="PF00441"/>
    </source>
</evidence>
<feature type="domain" description="Acyl-CoA oxidase/dehydrogenase middle" evidence="7">
    <location>
        <begin position="153"/>
        <end position="243"/>
    </location>
</feature>
<evidence type="ECO:0000256" key="3">
    <source>
        <dbReference type="ARBA" id="ARBA00022630"/>
    </source>
</evidence>
<dbReference type="Pfam" id="PF02770">
    <property type="entry name" value="Acyl-CoA_dh_M"/>
    <property type="match status" value="1"/>
</dbReference>
<dbReference type="Pfam" id="PF00441">
    <property type="entry name" value="Acyl-CoA_dh_1"/>
    <property type="match status" value="1"/>
</dbReference>
<dbReference type="Gene3D" id="2.40.110.10">
    <property type="entry name" value="Butyryl-CoA Dehydrogenase, subunit A, domain 2"/>
    <property type="match status" value="1"/>
</dbReference>
<dbReference type="GO" id="GO:0050660">
    <property type="term" value="F:flavin adenine dinucleotide binding"/>
    <property type="evidence" value="ECO:0007669"/>
    <property type="project" value="InterPro"/>
</dbReference>
<comment type="cofactor">
    <cofactor evidence="1 5">
        <name>FAD</name>
        <dbReference type="ChEBI" id="CHEBI:57692"/>
    </cofactor>
</comment>
<name>A0A941ETE0_9ACTN</name>
<dbReference type="InterPro" id="IPR046373">
    <property type="entry name" value="Acyl-CoA_Oxase/DH_mid-dom_sf"/>
</dbReference>
<reference evidence="9" key="1">
    <citation type="submission" date="2021-04" db="EMBL/GenBank/DDBJ databases">
        <title>Genome based classification of Actinospica acidithermotolerans sp. nov., an actinobacterium isolated from an Indonesian hot spring.</title>
        <authorList>
            <person name="Kusuma A.B."/>
            <person name="Putra K.E."/>
            <person name="Nafisah S."/>
            <person name="Loh J."/>
            <person name="Nouioui I."/>
            <person name="Goodfellow M."/>
        </authorList>
    </citation>
    <scope>NUCLEOTIDE SEQUENCE</scope>
    <source>
        <strain evidence="9">CSCA 57</strain>
    </source>
</reference>
<dbReference type="PANTHER" id="PTHR43884:SF12">
    <property type="entry name" value="ISOVALERYL-COA DEHYDROGENASE, MITOCHONDRIAL-RELATED"/>
    <property type="match status" value="1"/>
</dbReference>
<dbReference type="PANTHER" id="PTHR43884">
    <property type="entry name" value="ACYL-COA DEHYDROGENASE"/>
    <property type="match status" value="1"/>
</dbReference>
<dbReference type="InterPro" id="IPR009075">
    <property type="entry name" value="AcylCo_DH/oxidase_C"/>
</dbReference>
<dbReference type="InterPro" id="IPR037069">
    <property type="entry name" value="AcylCoA_DH/ox_N_sf"/>
</dbReference>
<dbReference type="AlphaFoldDB" id="A0A941ETE0"/>
<organism evidence="9 10">
    <name type="scientific">Actinospica durhamensis</name>
    <dbReference type="NCBI Taxonomy" id="1508375"/>
    <lineage>
        <taxon>Bacteria</taxon>
        <taxon>Bacillati</taxon>
        <taxon>Actinomycetota</taxon>
        <taxon>Actinomycetes</taxon>
        <taxon>Catenulisporales</taxon>
        <taxon>Actinospicaceae</taxon>
        <taxon>Actinospica</taxon>
    </lineage>
</organism>
<keyword evidence="10" id="KW-1185">Reference proteome</keyword>
<dbReference type="SUPFAM" id="SSF47203">
    <property type="entry name" value="Acyl-CoA dehydrogenase C-terminal domain-like"/>
    <property type="match status" value="1"/>
</dbReference>
<evidence type="ECO:0000313" key="10">
    <source>
        <dbReference type="Proteomes" id="UP000675781"/>
    </source>
</evidence>
<sequence length="411" mass="44029">MTIDQLATATGERVNAVLRRTVLDHVAPERVAPDRTVPTRPAPDRAAAREFVDEYVVPHADRWDTLGKIPQELLTRIGEAGLWAPFLPAEVGGHGVSMAVLGEIHEEVGRGCSSVRSLLTVHTMVSWALRRWGTETQLRRWGAALAAGDLLGAFCLSEPGAGTDTDSLTTTAQRTDEGWLLNGTKKWITNGQRADLFLVFARGPHGTVALLVPRWSPGVTVLPIEGMLGTRASMLAEVAFRDVALDADALLGPTGLASGMVLTGTLDLGRYSVAVGSVGIIQACLDACSDYASRRQVRGSALRELPLIQAKLSDMVTDVRAARLLCAEAGRLKDLGDPATIMATWVAKYFASCAAAKHASEAVQIHGANGCSPEYPVARFYRDAKVMEIIEGSTEIQRITIAAEADRTWGV</sequence>
<evidence type="ECO:0000259" key="8">
    <source>
        <dbReference type="Pfam" id="PF02771"/>
    </source>
</evidence>
<dbReference type="EMBL" id="JAGSOG010000032">
    <property type="protein sequence ID" value="MBR7833509.1"/>
    <property type="molecule type" value="Genomic_DNA"/>
</dbReference>
<dbReference type="InterPro" id="IPR006089">
    <property type="entry name" value="Acyl-CoA_DH_CS"/>
</dbReference>
<dbReference type="InterPro" id="IPR009100">
    <property type="entry name" value="AcylCoA_DH/oxidase_NM_dom_sf"/>
</dbReference>
<feature type="domain" description="Acyl-CoA dehydrogenase/oxidase N-terminal" evidence="8">
    <location>
        <begin position="45"/>
        <end position="149"/>
    </location>
</feature>
<keyword evidence="5" id="KW-0560">Oxidoreductase</keyword>
<dbReference type="PROSITE" id="PS00072">
    <property type="entry name" value="ACYL_COA_DH_1"/>
    <property type="match status" value="1"/>
</dbReference>
<gene>
    <name evidence="9" type="ORF">KDL01_09545</name>
</gene>
<dbReference type="GO" id="GO:0003995">
    <property type="term" value="F:acyl-CoA dehydrogenase activity"/>
    <property type="evidence" value="ECO:0007669"/>
    <property type="project" value="InterPro"/>
</dbReference>
<dbReference type="Pfam" id="PF02771">
    <property type="entry name" value="Acyl-CoA_dh_N"/>
    <property type="match status" value="1"/>
</dbReference>
<comment type="similarity">
    <text evidence="2 5">Belongs to the acyl-CoA dehydrogenase family.</text>
</comment>
<evidence type="ECO:0000256" key="5">
    <source>
        <dbReference type="RuleBase" id="RU362125"/>
    </source>
</evidence>
<evidence type="ECO:0000256" key="2">
    <source>
        <dbReference type="ARBA" id="ARBA00009347"/>
    </source>
</evidence>
<dbReference type="Proteomes" id="UP000675781">
    <property type="component" value="Unassembled WGS sequence"/>
</dbReference>
<dbReference type="InterPro" id="IPR013786">
    <property type="entry name" value="AcylCoA_DH/ox_N"/>
</dbReference>
<evidence type="ECO:0000256" key="4">
    <source>
        <dbReference type="ARBA" id="ARBA00022827"/>
    </source>
</evidence>
<dbReference type="FunFam" id="1.20.140.10:FF:000004">
    <property type="entry name" value="Acyl-CoA dehydrogenase FadE25"/>
    <property type="match status" value="1"/>
</dbReference>
<comment type="caution">
    <text evidence="9">The sequence shown here is derived from an EMBL/GenBank/DDBJ whole genome shotgun (WGS) entry which is preliminary data.</text>
</comment>
<dbReference type="PIRSF" id="PIRSF016578">
    <property type="entry name" value="HsaA"/>
    <property type="match status" value="1"/>
</dbReference>
<evidence type="ECO:0000313" key="9">
    <source>
        <dbReference type="EMBL" id="MBR7833509.1"/>
    </source>
</evidence>
<dbReference type="SUPFAM" id="SSF56645">
    <property type="entry name" value="Acyl-CoA dehydrogenase NM domain-like"/>
    <property type="match status" value="1"/>
</dbReference>
<keyword evidence="3 5" id="KW-0285">Flavoprotein</keyword>
<protein>
    <submittedName>
        <fullName evidence="9">Acyl-CoA dehydrogenase family protein</fullName>
    </submittedName>
</protein>
<feature type="domain" description="Acyl-CoA dehydrogenase/oxidase C-terminal" evidence="6">
    <location>
        <begin position="261"/>
        <end position="404"/>
    </location>
</feature>
<dbReference type="RefSeq" id="WP_212528031.1">
    <property type="nucleotide sequence ID" value="NZ_JAGSOG010000032.1"/>
</dbReference>
<proteinExistence type="inferred from homology"/>